<dbReference type="eggNOG" id="ENOG503371Q">
    <property type="taxonomic scope" value="Bacteria"/>
</dbReference>
<dbReference type="EMBL" id="ACYG01000004">
    <property type="protein sequence ID" value="EEV19029.1"/>
    <property type="molecule type" value="Genomic_DNA"/>
</dbReference>
<evidence type="ECO:0000313" key="1">
    <source>
        <dbReference type="EMBL" id="EEV19029.1"/>
    </source>
</evidence>
<accession>C8PDV7</accession>
<protein>
    <submittedName>
        <fullName evidence="1">Uncharacterized protein</fullName>
    </submittedName>
</protein>
<keyword evidence="2" id="KW-1185">Reference proteome</keyword>
<name>C8PDV7_9BACT</name>
<evidence type="ECO:0000313" key="2">
    <source>
        <dbReference type="Proteomes" id="UP000005709"/>
    </source>
</evidence>
<reference evidence="1 2" key="1">
    <citation type="submission" date="2009-07" db="EMBL/GenBank/DDBJ databases">
        <authorList>
            <person name="Madupu R."/>
            <person name="Sebastian Y."/>
            <person name="Durkin A.S."/>
            <person name="Torralba M."/>
            <person name="Methe B."/>
            <person name="Sutton G.G."/>
            <person name="Strausberg R.L."/>
            <person name="Nelson K.E."/>
        </authorList>
    </citation>
    <scope>NUCLEOTIDE SEQUENCE [LARGE SCALE GENOMIC DNA]</scope>
    <source>
        <strain evidence="1 2">RM3268</strain>
    </source>
</reference>
<proteinExistence type="predicted"/>
<dbReference type="Proteomes" id="UP000005709">
    <property type="component" value="Unassembled WGS sequence"/>
</dbReference>
<dbReference type="OrthoDB" id="1076946at2"/>
<organism evidence="1 2">
    <name type="scientific">Campylobacter gracilis RM3268</name>
    <dbReference type="NCBI Taxonomy" id="553220"/>
    <lineage>
        <taxon>Bacteria</taxon>
        <taxon>Pseudomonadati</taxon>
        <taxon>Campylobacterota</taxon>
        <taxon>Epsilonproteobacteria</taxon>
        <taxon>Campylobacterales</taxon>
        <taxon>Campylobacteraceae</taxon>
        <taxon>Campylobacter</taxon>
    </lineage>
</organism>
<dbReference type="AlphaFoldDB" id="C8PDV7"/>
<dbReference type="STRING" id="824.CGRAC_0159"/>
<sequence>MFRLNFKTGIVTTSKNSAENYYMIGLADDKYDYKNYLLFQRPIKLGRYEDADAPHNGLYAECNGDICYNGCKAVKITSELIVFEVQDSVIDMDIHGVKIPKRFIQYCKEIFGDLLSIEG</sequence>
<gene>
    <name evidence="1" type="ORF">CAMGR0001_0663</name>
</gene>
<dbReference type="RefSeq" id="WP_005869030.1">
    <property type="nucleotide sequence ID" value="NZ_ACYG01000004.1"/>
</dbReference>
<comment type="caution">
    <text evidence="1">The sequence shown here is derived from an EMBL/GenBank/DDBJ whole genome shotgun (WGS) entry which is preliminary data.</text>
</comment>